<organism evidence="11 12">
    <name type="scientific">Coniella lustricola</name>
    <dbReference type="NCBI Taxonomy" id="2025994"/>
    <lineage>
        <taxon>Eukaryota</taxon>
        <taxon>Fungi</taxon>
        <taxon>Dikarya</taxon>
        <taxon>Ascomycota</taxon>
        <taxon>Pezizomycotina</taxon>
        <taxon>Sordariomycetes</taxon>
        <taxon>Sordariomycetidae</taxon>
        <taxon>Diaporthales</taxon>
        <taxon>Schizoparmaceae</taxon>
        <taxon>Coniella</taxon>
    </lineage>
</organism>
<feature type="domain" description="Glycosyl hydrolase family 13 catalytic" evidence="10">
    <location>
        <begin position="67"/>
        <end position="523"/>
    </location>
</feature>
<feature type="chain" id="PRO_5015424258" description="alpha-1,3-glucan synthase" evidence="9">
    <location>
        <begin position="22"/>
        <end position="2352"/>
    </location>
</feature>
<dbReference type="Pfam" id="PF26127">
    <property type="entry name" value="12TM_Mok13"/>
    <property type="match status" value="1"/>
</dbReference>
<protein>
    <recommendedName>
        <fullName evidence="2">alpha-1,3-glucan synthase</fullName>
        <ecNumber evidence="2">2.4.1.183</ecNumber>
    </recommendedName>
</protein>
<dbReference type="Proteomes" id="UP000241462">
    <property type="component" value="Unassembled WGS sequence"/>
</dbReference>
<dbReference type="Pfam" id="PF00534">
    <property type="entry name" value="Glycos_transf_1"/>
    <property type="match status" value="1"/>
</dbReference>
<dbReference type="InterPro" id="IPR058657">
    <property type="entry name" value="Mok11-13/Ags1-like_Ig"/>
</dbReference>
<dbReference type="InterPro" id="IPR013534">
    <property type="entry name" value="Starch_synth_cat_dom"/>
</dbReference>
<keyword evidence="8" id="KW-0472">Membrane</keyword>
<dbReference type="GO" id="GO:0070600">
    <property type="term" value="P:fungal-type cell wall (1-&gt;3)-alpha-glucan biosynthetic process"/>
    <property type="evidence" value="ECO:0007669"/>
    <property type="project" value="TreeGrafter"/>
</dbReference>
<evidence type="ECO:0000256" key="4">
    <source>
        <dbReference type="ARBA" id="ARBA00022679"/>
    </source>
</evidence>
<dbReference type="GO" id="GO:0047657">
    <property type="term" value="F:alpha-1,3-glucan synthase activity"/>
    <property type="evidence" value="ECO:0007669"/>
    <property type="project" value="UniProtKB-EC"/>
</dbReference>
<feature type="compositionally biased region" description="Low complexity" evidence="7">
    <location>
        <begin position="1848"/>
        <end position="1863"/>
    </location>
</feature>
<feature type="transmembrane region" description="Helical" evidence="8">
    <location>
        <begin position="2142"/>
        <end position="2161"/>
    </location>
</feature>
<feature type="transmembrane region" description="Helical" evidence="8">
    <location>
        <begin position="2233"/>
        <end position="2256"/>
    </location>
</feature>
<feature type="transmembrane region" description="Helical" evidence="8">
    <location>
        <begin position="1929"/>
        <end position="1949"/>
    </location>
</feature>
<dbReference type="SUPFAM" id="SSF51445">
    <property type="entry name" value="(Trans)glycosidases"/>
    <property type="match status" value="1"/>
</dbReference>
<keyword evidence="9" id="KW-0732">Signal</keyword>
<dbReference type="EC" id="2.4.1.183" evidence="2"/>
<dbReference type="EMBL" id="KZ678661">
    <property type="protein sequence ID" value="PSR77306.1"/>
    <property type="molecule type" value="Genomic_DNA"/>
</dbReference>
<dbReference type="InterPro" id="IPR058656">
    <property type="entry name" value="Mok11-13/Ags1-like_GH"/>
</dbReference>
<evidence type="ECO:0000259" key="10">
    <source>
        <dbReference type="SMART" id="SM00642"/>
    </source>
</evidence>
<dbReference type="InterPro" id="IPR058659">
    <property type="entry name" value="Mok11-13/Ags1-like_CBM"/>
</dbReference>
<evidence type="ECO:0000256" key="5">
    <source>
        <dbReference type="ARBA" id="ARBA00023316"/>
    </source>
</evidence>
<feature type="signal peptide" evidence="9">
    <location>
        <begin position="1"/>
        <end position="21"/>
    </location>
</feature>
<dbReference type="InterPro" id="IPR017853">
    <property type="entry name" value="GH"/>
</dbReference>
<feature type="transmembrane region" description="Helical" evidence="8">
    <location>
        <begin position="1987"/>
        <end position="2006"/>
    </location>
</feature>
<dbReference type="Pfam" id="PF26122">
    <property type="entry name" value="CBM_Mok13"/>
    <property type="match status" value="1"/>
</dbReference>
<dbReference type="SUPFAM" id="SSF53756">
    <property type="entry name" value="UDP-Glycosyltransferase/glycogen phosphorylase"/>
    <property type="match status" value="1"/>
</dbReference>
<dbReference type="FunFam" id="3.40.50.2000:FF:000058">
    <property type="entry name" value="Alpha-1,3-glucan synthase Ags1"/>
    <property type="match status" value="1"/>
</dbReference>
<dbReference type="PROSITE" id="PS51257">
    <property type="entry name" value="PROKAR_LIPOPROTEIN"/>
    <property type="match status" value="1"/>
</dbReference>
<dbReference type="InterPro" id="IPR058655">
    <property type="entry name" value="Mok11-14/Ags1-like"/>
</dbReference>
<dbReference type="InterPro" id="IPR006047">
    <property type="entry name" value="GH13_cat_dom"/>
</dbReference>
<dbReference type="OrthoDB" id="512920at2759"/>
<feature type="transmembrane region" description="Helical" evidence="8">
    <location>
        <begin position="2173"/>
        <end position="2198"/>
    </location>
</feature>
<dbReference type="FunFam" id="3.20.20.80:FF:000073">
    <property type="entry name" value="Alpha-1,3-glucan synthase Ags2"/>
    <property type="match status" value="1"/>
</dbReference>
<dbReference type="SMART" id="SM00642">
    <property type="entry name" value="Aamy"/>
    <property type="match status" value="1"/>
</dbReference>
<feature type="transmembrane region" description="Helical" evidence="8">
    <location>
        <begin position="2018"/>
        <end position="2042"/>
    </location>
</feature>
<feature type="transmembrane region" description="Helical" evidence="8">
    <location>
        <begin position="2095"/>
        <end position="2118"/>
    </location>
</feature>
<evidence type="ECO:0000313" key="12">
    <source>
        <dbReference type="Proteomes" id="UP000241462"/>
    </source>
</evidence>
<evidence type="ECO:0000256" key="2">
    <source>
        <dbReference type="ARBA" id="ARBA00012688"/>
    </source>
</evidence>
<dbReference type="PANTHER" id="PTHR47182">
    <property type="entry name" value="CELL WALL ALPHA-1,3-GLUCAN SYNTHASE AGS1-RELATED"/>
    <property type="match status" value="1"/>
</dbReference>
<reference evidence="11 12" key="1">
    <citation type="journal article" date="2018" name="Mycol. Prog.">
        <title>Coniella lustricola, a new species from submerged detritus.</title>
        <authorList>
            <person name="Raudabaugh D.B."/>
            <person name="Iturriaga T."/>
            <person name="Carver A."/>
            <person name="Mondo S."/>
            <person name="Pangilinan J."/>
            <person name="Lipzen A."/>
            <person name="He G."/>
            <person name="Amirebrahimi M."/>
            <person name="Grigoriev I.V."/>
            <person name="Miller A.N."/>
        </authorList>
    </citation>
    <scope>NUCLEOTIDE SEQUENCE [LARGE SCALE GENOMIC DNA]</scope>
    <source>
        <strain evidence="11 12">B22-T-1</strain>
    </source>
</reference>
<dbReference type="Pfam" id="PF00128">
    <property type="entry name" value="Alpha-amylase"/>
    <property type="match status" value="1"/>
</dbReference>
<name>A0A2T2ZUT8_9PEZI</name>
<dbReference type="Pfam" id="PF08323">
    <property type="entry name" value="Glyco_transf_5"/>
    <property type="match status" value="1"/>
</dbReference>
<feature type="region of interest" description="Disordered" evidence="7">
    <location>
        <begin position="1879"/>
        <end position="1900"/>
    </location>
</feature>
<keyword evidence="4" id="KW-0808">Transferase</keyword>
<evidence type="ECO:0000256" key="3">
    <source>
        <dbReference type="ARBA" id="ARBA00022676"/>
    </source>
</evidence>
<evidence type="ECO:0000256" key="1">
    <source>
        <dbReference type="ARBA" id="ARBA00006122"/>
    </source>
</evidence>
<feature type="transmembrane region" description="Helical" evidence="8">
    <location>
        <begin position="2316"/>
        <end position="2341"/>
    </location>
</feature>
<dbReference type="Pfam" id="PF26108">
    <property type="entry name" value="GH_Mok13"/>
    <property type="match status" value="1"/>
</dbReference>
<comment type="catalytic activity">
    <reaction evidence="6">
        <text>[(1-&gt;3)-alpha-D-glucosyl](n) + UDP-alpha-D-glucose = [(1-&gt;3)-alpha-D-glucosyl](n+1) + UDP + H(+)</text>
        <dbReference type="Rhea" id="RHEA:19749"/>
        <dbReference type="Rhea" id="RHEA-COMP:11150"/>
        <dbReference type="Rhea" id="RHEA-COMP:11151"/>
        <dbReference type="ChEBI" id="CHEBI:15378"/>
        <dbReference type="ChEBI" id="CHEBI:28100"/>
        <dbReference type="ChEBI" id="CHEBI:58223"/>
        <dbReference type="ChEBI" id="CHEBI:58885"/>
        <dbReference type="EC" id="2.4.1.183"/>
    </reaction>
</comment>
<accession>A0A2T2ZUT8</accession>
<keyword evidence="12" id="KW-1185">Reference proteome</keyword>
<dbReference type="Gene3D" id="3.40.50.2000">
    <property type="entry name" value="Glycogen Phosphorylase B"/>
    <property type="match status" value="2"/>
</dbReference>
<keyword evidence="3" id="KW-0328">Glycosyltransferase</keyword>
<dbReference type="PANTHER" id="PTHR47182:SF2">
    <property type="entry name" value="CELL WALL ALPHA-1,3-GLUCAN SYNTHASE AGS1"/>
    <property type="match status" value="1"/>
</dbReference>
<dbReference type="InterPro" id="IPR001296">
    <property type="entry name" value="Glyco_trans_1"/>
</dbReference>
<evidence type="ECO:0000256" key="7">
    <source>
        <dbReference type="SAM" id="MobiDB-lite"/>
    </source>
</evidence>
<feature type="transmembrane region" description="Helical" evidence="8">
    <location>
        <begin position="1075"/>
        <end position="1096"/>
    </location>
</feature>
<dbReference type="CDD" id="cd11323">
    <property type="entry name" value="AmyAc_AGS"/>
    <property type="match status" value="1"/>
</dbReference>
<comment type="similarity">
    <text evidence="1">Belongs to the glycosyltransferase group 1 family.</text>
</comment>
<feature type="transmembrane region" description="Helical" evidence="8">
    <location>
        <begin position="2276"/>
        <end position="2296"/>
    </location>
</feature>
<dbReference type="STRING" id="2025994.A0A2T2ZUT8"/>
<proteinExistence type="inferred from homology"/>
<dbReference type="GO" id="GO:0009277">
    <property type="term" value="C:fungal-type cell wall"/>
    <property type="evidence" value="ECO:0007669"/>
    <property type="project" value="TreeGrafter"/>
</dbReference>
<keyword evidence="8" id="KW-1133">Transmembrane helix</keyword>
<feature type="region of interest" description="Disordered" evidence="7">
    <location>
        <begin position="1835"/>
        <end position="1866"/>
    </location>
</feature>
<keyword evidence="5" id="KW-0961">Cell wall biogenesis/degradation</keyword>
<dbReference type="FunFam" id="3.40.50.2000:FF:000052">
    <property type="entry name" value="Alpha-1,3-glucan synthase Ags2"/>
    <property type="match status" value="1"/>
</dbReference>
<dbReference type="InterPro" id="IPR058654">
    <property type="entry name" value="Mok11-14/Ags1-like_TM"/>
</dbReference>
<evidence type="ECO:0000313" key="11">
    <source>
        <dbReference type="EMBL" id="PSR77306.1"/>
    </source>
</evidence>
<dbReference type="CDD" id="cd03791">
    <property type="entry name" value="GT5_Glycogen_synthase_DULL1-like"/>
    <property type="match status" value="1"/>
</dbReference>
<feature type="transmembrane region" description="Helical" evidence="8">
    <location>
        <begin position="2205"/>
        <end position="2221"/>
    </location>
</feature>
<dbReference type="Gene3D" id="3.20.20.80">
    <property type="entry name" value="Glycosidases"/>
    <property type="match status" value="1"/>
</dbReference>
<sequence length="2352" mass="261848">MFVPKTTLALVVSHLAVSCCGLKYTPEFVDYNLNTNENTSDPLEYSGKWEDHTFHPSPDQWRMPFYTLFLDRYVNGDPSNDNANGTVFEQDVMGTQLRFGGDIQGLADSLDYIQGFGIKALYVAGSPFINQPWGSDAYSPLDHTLLDQHFGNITVWRQAITEIHARGMYIILDNTVATMGDLVGFKGYLNKSAPYVPEHEHQALWKAANGRRYHDFNFGTTFNATCENFPRLYWANGSEAQDDVYDTFGGCYDGEFDQFGDTEAFGVYADYRRQMTKFASVQDRLREWVPSVRQKLINFSCLTIQMLDIDGFRYDKATQSTVDALGEFSAAMRECAREVNKTNFFIPGEITGGNTFGSLYLGRGRQPDQYLDDIETAVNLTSATAANKDIFIRDAGQNPLDGAAFHYSIYRNLLRFLGMDGDMSAAYDVSVDFTTAWNTMILSNDMLNAETGAFDPRHMYGASNQDVFRWPSITYGIERNLLGLFITTLHMPGIPLLLWGEEQAFYVLDNTASNYMFGRQPIAASPAWQAHGCYSLLPATLYFDMPLNASLTGCQDDTVSYDHRDPSHPIRNVIKHMYFLRNQYPVLTDGFYLRELSKQTETIYLPGSSGVGTETGIWSVMRNQFLGIQDLGENATQIWMVYHNLNESRTYTFECDNSSSALLAPFDTGTTVKNLFFPHDELNLTASTEKLGINGSTEYNGCSDSITLSRFEFRAYVPVDFWVPPPPMITKFLPGHDTRHFASGDSISVNVSLHFNVEMDQDYLIDSINFTSSTASSLSPSIDTSTVQCGSLSDTQPDYAGIIATAWGCSFNVTNLAPGIHQMAVHKPLTADKGSSTDAVDRFLLRVGALDHPLVFPTSANYSSSMLNKSSDGTMTLTHSAPGANSYRYSTNWGSTYSSWLPYEAETTITELSWNGTTEQEWKGTHVIVQYWNQLVGSSSYVVQADADYSGAARRFPHLFASGPFNEYGYDSGLDNEIKHTGESFWQWHYMDEWPAYFEVSVWGMNPDGLPDESFIYGDIDSDGVLERMPPSSLIETVVNITSAPPKPHLAYRFVIQDSTLKYGIVPVGSMWAQLILYILLWIVPIISALAVVEVFRRSFYKIKYNEIGVTQGSTVALLARRAKRTLFNEKVDTASRLLIVPGAGVQGDKRRKVLIATMEYNIDDWGIKIKIGGLGVMAQLMGTALKHQDLIWVVPCAGGIDYPIDTPAEPMYVKVMGQFYEVQVQYHKLENITFVLLDAPVFRKQTKAEPYPPRMDDMESAVYYSAWNQCIAETIKRFPVDLYHINDYHGACAPLYLLPKTIPAALSLHNAEFQGMWPMRTPEESKEVCDVFNLSEQVVKDYVQFGSVFNLLHAGASYLRIHQQGFGAVGVSKKYGDRSFARYPIFWGLSKVGQLPNPDPTDTGEFDLDAITGEKPTIDQEFEAARSDLKRQAQEWAGLEQNPNAELFVFVGRWSLQKGVDLIADIFPWVLEQYPQTQLICIGPMIDLYGRFAALKLAKLMEKYPGRVFSKPEFTALPPYIFSGAEFALIPSRDEPFGLVAVEFGRKGALGVGARVGGLGQMPGWWYTVESTKASHLLDQFKHAIVAALKSDPDKRALMRAYSAKQRFPVAQWLAKLEKLQNSVIKLHDKNVNKPRKGFMASTKNLLISPSKEDFGAEIQLQDQRPAWVHSVTDFGGDASRIPSMYNTPSPSRPGTPGFESYSPGPSTPAPTFSPGHDRTESAQSFSRPFAQHQRADSEQSSMLAAPRPFFMQNESSRLSVLSLDEIVGERHDYKLQKVDPFFTDKDGEFYSVFEKKLSDLDAHNSISELCIEDYLLRSEKEWFNEYRDVRLGRGRSPAPGGDRSRAASANRSRSPNPNRRSMLGLSFVSGHRSSRMSSARASMDEPAGSGLDDDDDTNSEYEAFEIPRDYVPPTGLKKYLQYQIGDWPIYAILLAISQVIASNSYQITLLTGSVGEPASKLYVVASIYLASTIVWYVLSRTVPLLYPLAIPFVFYGAAFTILGFSPLASDSTTQGWIQNVATGFYAFASSSGGITFAFNFGTDGGSTVSSWIMRLAIIQGVSQLYTLGLWAWGATVSATVADGGSESIANSPVLLAVCLPIAVFLWLVGGALYLGLPDFYRETPGPVPQLWKTLLKRKTIAWYLLAVIIQNYFLSAVYGRNWFFLFASTVLSTWSVVLLALGFFVVMWCIILFVLARFSESHPWLFPMFAVGLGAPRWAQMFWGVSRIGLWLPWAGGAVASAIVSRLVWLWLGLLDGIQGAGIGMILMLTLTRVHVAAAIIAAQALGSIATIAARASAPDKLGPGPVFPDLSKGVGAVVGEAWFWVVLLLNLGICFGYFKFFRKEQVSKP</sequence>
<keyword evidence="8" id="KW-0812">Transmembrane</keyword>
<feature type="transmembrane region" description="Helical" evidence="8">
    <location>
        <begin position="2054"/>
        <end position="2075"/>
    </location>
</feature>
<gene>
    <name evidence="11" type="ORF">BD289DRAFT_377902</name>
</gene>
<evidence type="ECO:0000256" key="8">
    <source>
        <dbReference type="SAM" id="Phobius"/>
    </source>
</evidence>
<dbReference type="Pfam" id="PF26114">
    <property type="entry name" value="Ig_2_Mok13"/>
    <property type="match status" value="1"/>
</dbReference>
<dbReference type="Pfam" id="PF26111">
    <property type="entry name" value="Ig_Mok13"/>
    <property type="match status" value="1"/>
</dbReference>
<dbReference type="InterPro" id="IPR058658">
    <property type="entry name" value="Mok11-13/Ags1-like_Ig_2"/>
</dbReference>
<dbReference type="InParanoid" id="A0A2T2ZUT8"/>
<evidence type="ECO:0000256" key="6">
    <source>
        <dbReference type="ARBA" id="ARBA00048960"/>
    </source>
</evidence>
<feature type="region of interest" description="Disordered" evidence="7">
    <location>
        <begin position="1681"/>
        <end position="1736"/>
    </location>
</feature>
<feature type="transmembrane region" description="Helical" evidence="8">
    <location>
        <begin position="1961"/>
        <end position="1980"/>
    </location>
</feature>
<evidence type="ECO:0000256" key="9">
    <source>
        <dbReference type="SAM" id="SignalP"/>
    </source>
</evidence>